<evidence type="ECO:0000256" key="1">
    <source>
        <dbReference type="ARBA" id="ARBA00022795"/>
    </source>
</evidence>
<evidence type="ECO:0000256" key="2">
    <source>
        <dbReference type="SAM" id="Coils"/>
    </source>
</evidence>
<name>A0A938XY71_9FIRM</name>
<sequence>MLKDKLNLEEEISNLLDRYNSCYDNYKRLLNLTQKQNERIVDEDYINLEEITDQKQKIITKIEQIQKKINTLRKKLSDEFDLVNNEEFIHNLLKEDIPYKSEMKQLRDEIVELIAKLQKLDKDNQELLQEKKDKLQQELNKLKQGKKVYNSYNIKNNNREGKFFDNKG</sequence>
<organism evidence="3 4">
    <name type="scientific">Halanaerobacter jeridensis</name>
    <dbReference type="NCBI Taxonomy" id="706427"/>
    <lineage>
        <taxon>Bacteria</taxon>
        <taxon>Bacillati</taxon>
        <taxon>Bacillota</taxon>
        <taxon>Clostridia</taxon>
        <taxon>Halanaerobiales</taxon>
        <taxon>Halobacteroidaceae</taxon>
        <taxon>Halanaerobacter</taxon>
    </lineage>
</organism>
<keyword evidence="3" id="KW-0969">Cilium</keyword>
<dbReference type="SUPFAM" id="SSF140566">
    <property type="entry name" value="FlgN-like"/>
    <property type="match status" value="1"/>
</dbReference>
<gene>
    <name evidence="3" type="ORF">JOC47_002326</name>
</gene>
<keyword evidence="2" id="KW-0175">Coiled coil</keyword>
<reference evidence="3" key="1">
    <citation type="submission" date="2021-01" db="EMBL/GenBank/DDBJ databases">
        <title>Genomic Encyclopedia of Type Strains, Phase IV (KMG-IV): sequencing the most valuable type-strain genomes for metagenomic binning, comparative biology and taxonomic classification.</title>
        <authorList>
            <person name="Goeker M."/>
        </authorList>
    </citation>
    <scope>NUCLEOTIDE SEQUENCE</scope>
    <source>
        <strain evidence="3">DSM 23230</strain>
    </source>
</reference>
<dbReference type="Proteomes" id="UP000774000">
    <property type="component" value="Unassembled WGS sequence"/>
</dbReference>
<dbReference type="InterPro" id="IPR007809">
    <property type="entry name" value="FlgN-like"/>
</dbReference>
<keyword evidence="4" id="KW-1185">Reference proteome</keyword>
<dbReference type="Pfam" id="PF05130">
    <property type="entry name" value="FlgN"/>
    <property type="match status" value="1"/>
</dbReference>
<evidence type="ECO:0000313" key="4">
    <source>
        <dbReference type="Proteomes" id="UP000774000"/>
    </source>
</evidence>
<protein>
    <submittedName>
        <fullName evidence="3">Flagellar biosynthesis/type III secretory pathway chaperone</fullName>
    </submittedName>
</protein>
<keyword evidence="3" id="KW-0282">Flagellum</keyword>
<keyword evidence="3" id="KW-0966">Cell projection</keyword>
<dbReference type="EMBL" id="JAFBDQ010000013">
    <property type="protein sequence ID" value="MBM7557460.1"/>
    <property type="molecule type" value="Genomic_DNA"/>
</dbReference>
<dbReference type="Gene3D" id="1.20.58.300">
    <property type="entry name" value="FlgN-like"/>
    <property type="match status" value="1"/>
</dbReference>
<evidence type="ECO:0000313" key="3">
    <source>
        <dbReference type="EMBL" id="MBM7557460.1"/>
    </source>
</evidence>
<feature type="coiled-coil region" evidence="2">
    <location>
        <begin position="23"/>
        <end position="148"/>
    </location>
</feature>
<comment type="caution">
    <text evidence="3">The sequence shown here is derived from an EMBL/GenBank/DDBJ whole genome shotgun (WGS) entry which is preliminary data.</text>
</comment>
<dbReference type="AlphaFoldDB" id="A0A938XY71"/>
<proteinExistence type="predicted"/>
<accession>A0A938XY71</accession>
<dbReference type="InterPro" id="IPR036679">
    <property type="entry name" value="FlgN-like_sf"/>
</dbReference>
<dbReference type="GO" id="GO:0044780">
    <property type="term" value="P:bacterial-type flagellum assembly"/>
    <property type="evidence" value="ECO:0007669"/>
    <property type="project" value="InterPro"/>
</dbReference>
<dbReference type="RefSeq" id="WP_204702212.1">
    <property type="nucleotide sequence ID" value="NZ_JAFBDQ010000013.1"/>
</dbReference>
<keyword evidence="1" id="KW-1005">Bacterial flagellum biogenesis</keyword>